<feature type="domain" description="DUF1565" evidence="4">
    <location>
        <begin position="332"/>
        <end position="370"/>
    </location>
</feature>
<dbReference type="SUPFAM" id="SSF51126">
    <property type="entry name" value="Pectin lyase-like"/>
    <property type="match status" value="1"/>
</dbReference>
<dbReference type="Gene3D" id="2.150.10.10">
    <property type="entry name" value="Serralysin-like metalloprotease, C-terminal"/>
    <property type="match status" value="3"/>
</dbReference>
<organism evidence="6">
    <name type="scientific">Planktothricoides sp. SpSt-374</name>
    <dbReference type="NCBI Taxonomy" id="2282167"/>
    <lineage>
        <taxon>Bacteria</taxon>
        <taxon>Bacillati</taxon>
        <taxon>Cyanobacteriota</taxon>
        <taxon>Cyanophyceae</taxon>
        <taxon>Oscillatoriophycideae</taxon>
        <taxon>Oscillatoriales</taxon>
        <taxon>Oscillatoriaceae</taxon>
        <taxon>Planktothricoides</taxon>
    </lineage>
</organism>
<dbReference type="SMART" id="SM00710">
    <property type="entry name" value="PbH1"/>
    <property type="match status" value="6"/>
</dbReference>
<dbReference type="InterPro" id="IPR012334">
    <property type="entry name" value="Pectin_lyas_fold"/>
</dbReference>
<evidence type="ECO:0000256" key="1">
    <source>
        <dbReference type="ARBA" id="ARBA00004613"/>
    </source>
</evidence>
<name>A0A7C3ZIF8_9CYAN</name>
<dbReference type="PANTHER" id="PTHR40088">
    <property type="entry name" value="PECTATE LYASE (EUROFUNG)"/>
    <property type="match status" value="1"/>
</dbReference>
<dbReference type="InterPro" id="IPR011459">
    <property type="entry name" value="DUF1565"/>
</dbReference>
<dbReference type="InterPro" id="IPR052052">
    <property type="entry name" value="Polysaccharide_Lyase_9"/>
</dbReference>
<dbReference type="InterPro" id="IPR001343">
    <property type="entry name" value="Hemolysn_Ca-bd"/>
</dbReference>
<evidence type="ECO:0000256" key="2">
    <source>
        <dbReference type="ARBA" id="ARBA00022525"/>
    </source>
</evidence>
<comment type="caution">
    <text evidence="6">The sequence shown here is derived from an EMBL/GenBank/DDBJ whole genome shotgun (WGS) entry which is preliminary data.</text>
</comment>
<dbReference type="PROSITE" id="PS00330">
    <property type="entry name" value="HEMOLYSIN_CALCIUM"/>
    <property type="match status" value="2"/>
</dbReference>
<reference evidence="6" key="1">
    <citation type="journal article" date="2020" name="mSystems">
        <title>Genome- and Community-Level Interaction Insights into Carbon Utilization and Element Cycling Functions of Hydrothermarchaeota in Hydrothermal Sediment.</title>
        <authorList>
            <person name="Zhou Z."/>
            <person name="Liu Y."/>
            <person name="Xu W."/>
            <person name="Pan J."/>
            <person name="Luo Z.H."/>
            <person name="Li M."/>
        </authorList>
    </citation>
    <scope>NUCLEOTIDE SEQUENCE [LARGE SCALE GENOMIC DNA]</scope>
    <source>
        <strain evidence="6">SpSt-374</strain>
    </source>
</reference>
<dbReference type="Pfam" id="PF07602">
    <property type="entry name" value="DUF1565"/>
    <property type="match status" value="1"/>
</dbReference>
<dbReference type="InterPro" id="IPR006626">
    <property type="entry name" value="PbH1"/>
</dbReference>
<dbReference type="GO" id="GO:0016837">
    <property type="term" value="F:carbon-oxygen lyase activity, acting on polysaccharides"/>
    <property type="evidence" value="ECO:0007669"/>
    <property type="project" value="TreeGrafter"/>
</dbReference>
<keyword evidence="2" id="KW-0964">Secreted</keyword>
<sequence length="1034" mass="110552">MEFITIDGFNTLVDETHYLNAYPEVESAINSGQFGSGLEHFLLVGSGSGLQPVPGFDAAYVLSDEIDLVVGLDRAEMIRALDGDDVILGLAGNDQINGNTSNDQINGNTGNDTLYGGQGDDTIWGGQDNDLLFGDKGNDTLIGDKGNDTIWGGEGSNQLWGATGNDLLNGGDGDDTLNGGDGDDTLNGGDGDDTIFGEAGTDILSGSTGNDYLDPGTGPDTLYGGEGADTFAIAPGSGGGNSSEANWLPDFISGQDLILLNGGLTFEDLNIFAETANTIIQDQTTGEYLAVIPGILPIAIDGNDFLPPQQPAPVLFEPTPPTPLNGYVVSTTGDDGNSGTLLQPFRTIQKAASLAQPGQTIYIRGGTYREGNIRPTNNGTADAPITFTAYNDEEVMISGTDPITNWTQHNQNIYKAPMTWDLGLGNNQIFAEGEMMVEARWPNIPGDPTAITYTDNALSDTGRVNNPNAPNNSRVSGTYTDSDLTEPAGFWDGAKINFTPGNNWFPQTGTVTNSAPGELDFQFTWRGTDGHTPNEQDAYYLWGTLKALDAPREWFYDADTKQVYLWAPNGENPRDLQIEAKRRETAFDLAGKSHITIEGIEIFGANITTAGQTSNITLDNIEVLYGAHTQDLPYTLQGSGTPSILLDGTNNLLKDSYIAYSSGSGVRVIGSGSKVENSVIHNTAYSGLNDSPIRASGQNTEVINNTLFNNGMAKVIDLFQINRGKISNNEIYNGGLQISDGGGIFAFETDGNRTEVADNAIHHMLSPQDESLNHFGMAGIYLDRSYNFDVHHNVIWDNTDGGIKMLPRDAGINDPDIRTRIFNNTTNDHFWFRPTGGTLAGTIFKNNIFDRFYGGISPRSDTIFEDNLQISQTDPNFVNAANNNYRLAGTSPAIDAGQVLEPFTDGFTGDAPDIGAFEVDVDRAIPGAMILESQLSELEFQFDAPQNGTVSGTVTGLPVGRKLPADFQLIIGDSTASGKFTSSYFDPATNLSTVVFTDVEVPDQTGSLPISVQIGTNAPILLTQTLEIEPPPAP</sequence>
<dbReference type="InterPro" id="IPR011050">
    <property type="entry name" value="Pectin_lyase_fold/virulence"/>
</dbReference>
<dbReference type="Gene3D" id="2.160.20.10">
    <property type="entry name" value="Single-stranded right-handed beta-helix, Pectin lyase-like"/>
    <property type="match status" value="2"/>
</dbReference>
<dbReference type="InterPro" id="IPR018511">
    <property type="entry name" value="Hemolysin-typ_Ca-bd_CS"/>
</dbReference>
<dbReference type="Pfam" id="PF13229">
    <property type="entry name" value="Beta_helix"/>
    <property type="match status" value="1"/>
</dbReference>
<evidence type="ECO:0000259" key="5">
    <source>
        <dbReference type="Pfam" id="PF13229"/>
    </source>
</evidence>
<dbReference type="Pfam" id="PF00353">
    <property type="entry name" value="HemolysinCabind"/>
    <property type="match status" value="4"/>
</dbReference>
<comment type="subcellular location">
    <subcellularLocation>
        <location evidence="1">Secreted</location>
    </subcellularLocation>
</comment>
<feature type="domain" description="Right handed beta helix" evidence="5">
    <location>
        <begin position="644"/>
        <end position="805"/>
    </location>
</feature>
<dbReference type="InterPro" id="IPR039448">
    <property type="entry name" value="Beta_helix"/>
</dbReference>
<dbReference type="AlphaFoldDB" id="A0A7C3ZIF8"/>
<dbReference type="PRINTS" id="PR00313">
    <property type="entry name" value="CABNDNGRPT"/>
</dbReference>
<protein>
    <submittedName>
        <fullName evidence="6">DUF1565 domain-containing protein</fullName>
    </submittedName>
</protein>
<dbReference type="SUPFAM" id="SSF51120">
    <property type="entry name" value="beta-Roll"/>
    <property type="match status" value="1"/>
</dbReference>
<dbReference type="InterPro" id="IPR011049">
    <property type="entry name" value="Serralysin-like_metalloprot_C"/>
</dbReference>
<dbReference type="EMBL" id="DSPX01000158">
    <property type="protein sequence ID" value="HGG02020.1"/>
    <property type="molecule type" value="Genomic_DNA"/>
</dbReference>
<gene>
    <name evidence="6" type="ORF">ENR15_15600</name>
</gene>
<evidence type="ECO:0000259" key="4">
    <source>
        <dbReference type="Pfam" id="PF07602"/>
    </source>
</evidence>
<proteinExistence type="predicted"/>
<keyword evidence="3" id="KW-0732">Signal</keyword>
<dbReference type="GO" id="GO:0005576">
    <property type="term" value="C:extracellular region"/>
    <property type="evidence" value="ECO:0007669"/>
    <property type="project" value="UniProtKB-SubCell"/>
</dbReference>
<evidence type="ECO:0000313" key="6">
    <source>
        <dbReference type="EMBL" id="HGG02020.1"/>
    </source>
</evidence>
<dbReference type="GO" id="GO:0005509">
    <property type="term" value="F:calcium ion binding"/>
    <property type="evidence" value="ECO:0007669"/>
    <property type="project" value="InterPro"/>
</dbReference>
<accession>A0A7C3ZIF8</accession>
<dbReference type="PANTHER" id="PTHR40088:SF2">
    <property type="entry name" value="SECRETED SUGAR HYDROLASE"/>
    <property type="match status" value="1"/>
</dbReference>
<evidence type="ECO:0000256" key="3">
    <source>
        <dbReference type="ARBA" id="ARBA00022729"/>
    </source>
</evidence>